<dbReference type="Proteomes" id="UP000646365">
    <property type="component" value="Unassembled WGS sequence"/>
</dbReference>
<accession>A0A8J3E432</accession>
<evidence type="ECO:0000313" key="2">
    <source>
        <dbReference type="Proteomes" id="UP000646365"/>
    </source>
</evidence>
<organism evidence="1 2">
    <name type="scientific">Aliidongia dinghuensis</name>
    <dbReference type="NCBI Taxonomy" id="1867774"/>
    <lineage>
        <taxon>Bacteria</taxon>
        <taxon>Pseudomonadati</taxon>
        <taxon>Pseudomonadota</taxon>
        <taxon>Alphaproteobacteria</taxon>
        <taxon>Rhodospirillales</taxon>
        <taxon>Dongiaceae</taxon>
        <taxon>Aliidongia</taxon>
    </lineage>
</organism>
<name>A0A8J3E432_9PROT</name>
<evidence type="ECO:0000313" key="1">
    <source>
        <dbReference type="EMBL" id="GGF11202.1"/>
    </source>
</evidence>
<dbReference type="InterPro" id="IPR010272">
    <property type="entry name" value="T6SS_TssF"/>
</dbReference>
<protein>
    <recommendedName>
        <fullName evidence="3">Type VI secretion system baseplate subunit TssF</fullName>
    </recommendedName>
</protein>
<keyword evidence="2" id="KW-1185">Reference proteome</keyword>
<dbReference type="Pfam" id="PF05947">
    <property type="entry name" value="T6SS_TssF"/>
    <property type="match status" value="1"/>
</dbReference>
<reference evidence="1" key="1">
    <citation type="journal article" date="2014" name="Int. J. Syst. Evol. Microbiol.">
        <title>Complete genome sequence of Corynebacterium casei LMG S-19264T (=DSM 44701T), isolated from a smear-ripened cheese.</title>
        <authorList>
            <consortium name="US DOE Joint Genome Institute (JGI-PGF)"/>
            <person name="Walter F."/>
            <person name="Albersmeier A."/>
            <person name="Kalinowski J."/>
            <person name="Ruckert C."/>
        </authorList>
    </citation>
    <scope>NUCLEOTIDE SEQUENCE</scope>
    <source>
        <strain evidence="1">CGMCC 1.15725</strain>
    </source>
</reference>
<dbReference type="PANTHER" id="PTHR35370">
    <property type="entry name" value="CYTOPLASMIC PROTEIN-RELATED-RELATED"/>
    <property type="match status" value="1"/>
</dbReference>
<dbReference type="AlphaFoldDB" id="A0A8J3E432"/>
<dbReference type="NCBIfam" id="TIGR03359">
    <property type="entry name" value="VI_chp_6"/>
    <property type="match status" value="1"/>
</dbReference>
<gene>
    <name evidence="1" type="ORF">GCM10011611_16060</name>
</gene>
<evidence type="ECO:0008006" key="3">
    <source>
        <dbReference type="Google" id="ProtNLM"/>
    </source>
</evidence>
<dbReference type="PIRSF" id="PIRSF028304">
    <property type="entry name" value="UCP028304"/>
    <property type="match status" value="1"/>
</dbReference>
<proteinExistence type="predicted"/>
<reference evidence="1" key="2">
    <citation type="submission" date="2020-09" db="EMBL/GenBank/DDBJ databases">
        <authorList>
            <person name="Sun Q."/>
            <person name="Zhou Y."/>
        </authorList>
    </citation>
    <scope>NUCLEOTIDE SEQUENCE</scope>
    <source>
        <strain evidence="1">CGMCC 1.15725</strain>
    </source>
</reference>
<dbReference type="RefSeq" id="WP_189044376.1">
    <property type="nucleotide sequence ID" value="NZ_BMJQ01000003.1"/>
</dbReference>
<comment type="caution">
    <text evidence="1">The sequence shown here is derived from an EMBL/GenBank/DDBJ whole genome shotgun (WGS) entry which is preliminary data.</text>
</comment>
<dbReference type="PANTHER" id="PTHR35370:SF1">
    <property type="entry name" value="TYPE VI SECRETION SYSTEM COMPONENT TSSF1"/>
    <property type="match status" value="1"/>
</dbReference>
<dbReference type="EMBL" id="BMJQ01000003">
    <property type="protein sequence ID" value="GGF11202.1"/>
    <property type="molecule type" value="Genomic_DNA"/>
</dbReference>
<sequence length="625" mass="69905">MDPKLLRYYNTELQHFREMSGEFAKEFPKVAGRLGLDSFECADPYVERLIEGFAFMAARVRLKVDARFPRFTQHLLDLVYPHYLQPTPSMAVARFYPDLTEGGLADGFPIPRGTALMSLLGKGDQTACEYRTGHDVTLWPLEVAELEYLASPGAVATLGVGEIQGAPAAIRLRLRTTAGIPFDKLPLDRLTLFLGDVSEKSVRLYEALVAHAQAMVVRPTSRPLPWQEIVRTAPVRPLGFEPDHALLPFGGQSFDGYRLLHEYFACPARFMFVDLVGLAPGFRRCADTEIDIIIMLKRADTRLDHAIGPADFTLFCAPIINLFPKVVDRIHLTDQTEEHHVIVDRTRPMDFEVYRVLSVGGIAAGTEVTQEFRPFFGATDLGGGDPGRAYYAVHREQRLLSMRQRSRGPRSSYIGSETFISLVDADEAPYRHDLRQLAIEALCTNRDLPLEMPVGKGTTDFTMQLGAPVDTIRCVAGPTWPRRSHAEGDTTWRLISHLSLNYLSLLDKNAEEGAAAFRELLALYADLGEPSVRKQIEGVRSVTSRPVVRRAIHPGPIAFVRGLEITLTCAEEAFEGTGGFLLAAVLERFFAKYVSINSFTETVFRTVTRGEIMRWQRRPGQRHLA</sequence>